<reference evidence="5" key="1">
    <citation type="journal article" date="2015" name="Genome Announc.">
        <title>Genome sequence of the AIDS-associated pathogen Penicillium marneffei (ATCC18224) and its near taxonomic relative Talaromyces stipitatus (ATCC10500).</title>
        <authorList>
            <person name="Nierman W.C."/>
            <person name="Fedorova-Abrams N.D."/>
            <person name="Andrianopoulos A."/>
        </authorList>
    </citation>
    <scope>NUCLEOTIDE SEQUENCE [LARGE SCALE GENOMIC DNA]</scope>
    <source>
        <strain evidence="5">ATCC 18224 / CBS 334.59 / QM 7333</strain>
    </source>
</reference>
<dbReference type="Proteomes" id="UP000001294">
    <property type="component" value="Unassembled WGS sequence"/>
</dbReference>
<keyword evidence="1 3" id="KW-0853">WD repeat</keyword>
<dbReference type="PROSITE" id="PS50082">
    <property type="entry name" value="WD_REPEATS_2"/>
    <property type="match status" value="2"/>
</dbReference>
<dbReference type="PROSITE" id="PS00678">
    <property type="entry name" value="WD_REPEATS_1"/>
    <property type="match status" value="2"/>
</dbReference>
<dbReference type="InterPro" id="IPR019775">
    <property type="entry name" value="WD40_repeat_CS"/>
</dbReference>
<dbReference type="PRINTS" id="PR00320">
    <property type="entry name" value="GPROTEINBRPT"/>
</dbReference>
<feature type="repeat" description="WD" evidence="3">
    <location>
        <begin position="264"/>
        <end position="305"/>
    </location>
</feature>
<evidence type="ECO:0000256" key="1">
    <source>
        <dbReference type="ARBA" id="ARBA00022574"/>
    </source>
</evidence>
<proteinExistence type="predicted"/>
<accession>B6QSQ6</accession>
<dbReference type="EMBL" id="DS995905">
    <property type="protein sequence ID" value="EEA19380.1"/>
    <property type="molecule type" value="Genomic_DNA"/>
</dbReference>
<dbReference type="PANTHER" id="PTHR19848">
    <property type="entry name" value="WD40 REPEAT PROTEIN"/>
    <property type="match status" value="1"/>
</dbReference>
<dbReference type="InterPro" id="IPR015943">
    <property type="entry name" value="WD40/YVTN_repeat-like_dom_sf"/>
</dbReference>
<evidence type="ECO:0000256" key="2">
    <source>
        <dbReference type="ARBA" id="ARBA00022737"/>
    </source>
</evidence>
<evidence type="ECO:0000313" key="5">
    <source>
        <dbReference type="Proteomes" id="UP000001294"/>
    </source>
</evidence>
<feature type="repeat" description="WD" evidence="3">
    <location>
        <begin position="306"/>
        <end position="346"/>
    </location>
</feature>
<gene>
    <name evidence="4" type="ORF">PMAA_001750</name>
</gene>
<organism evidence="4 5">
    <name type="scientific">Talaromyces marneffei (strain ATCC 18224 / CBS 334.59 / QM 7333)</name>
    <name type="common">Penicillium marneffei</name>
    <dbReference type="NCBI Taxonomy" id="441960"/>
    <lineage>
        <taxon>Eukaryota</taxon>
        <taxon>Fungi</taxon>
        <taxon>Dikarya</taxon>
        <taxon>Ascomycota</taxon>
        <taxon>Pezizomycotina</taxon>
        <taxon>Eurotiomycetes</taxon>
        <taxon>Eurotiomycetidae</taxon>
        <taxon>Eurotiales</taxon>
        <taxon>Trichocomaceae</taxon>
        <taxon>Talaromyces</taxon>
        <taxon>Talaromyces sect. Talaromyces</taxon>
    </lineage>
</organism>
<dbReference type="VEuPathDB" id="FungiDB:PMAA_001750"/>
<keyword evidence="5" id="KW-1185">Reference proteome</keyword>
<name>B6QSQ6_TALMQ</name>
<evidence type="ECO:0000256" key="3">
    <source>
        <dbReference type="PROSITE-ProRule" id="PRU00221"/>
    </source>
</evidence>
<dbReference type="InterPro" id="IPR020472">
    <property type="entry name" value="WD40_PAC1"/>
</dbReference>
<dbReference type="HOGENOM" id="CLU_433523_0_0_1"/>
<keyword evidence="2" id="KW-0677">Repeat</keyword>
<dbReference type="SUPFAM" id="SSF50978">
    <property type="entry name" value="WD40 repeat-like"/>
    <property type="match status" value="1"/>
</dbReference>
<dbReference type="PANTHER" id="PTHR19848:SF8">
    <property type="entry name" value="F-BOX AND WD REPEAT DOMAIN CONTAINING 7"/>
    <property type="match status" value="1"/>
</dbReference>
<sequence>MRRRGRGCPASELAHTTLMVPVSSAPDICCLWRKFFSSYNTSREFFMTQTQLSEQHEDLTGLLNLPRHAEADRAAGFDATLAAQCLQARTAPNCVRAVSKEVSWQILLSEFMHCNIRIWDSRKITKKNGEVGFECESFNQERNVQLERWIGDRGTVAKKRKEFRLFWVVKVPNQELSLQLSRELFDGILNMGRKKEAQLRSRSSLALYTALRPAKRSTCPDMAPTAGVRLFPETGMAYSKSQDTLVPRRLPKVEEDWSAELETLEGHESWVQSVAFSPNGRLLASGSHDKTVKLWDLATGALQQTLECHEDSVCSVAFSLDGRLLASSSDKTIKLWDTATGALQRTLHIEGVITDLRFSKEGPFLETNLGSLSIEPSGKSIFVEAKTRIQVLILDNQWIALHGRKVLWLPPPYRPLCSAVRDGTVALGHASGQISFLKFCIMYVHFCVPLERKPWLEAYIDLDKDITERLYTHHMQGLDQVDSIHLRRFQIQAGHQYEILELMSLSAYLQELLVGIRSLKMTQSESALELLSQWDLNIDQLDMCDMMIDYDTLKRFLSVNQPTLRSIGFHNVVVTEVPFEESASQLNVDILSELISARRGAQGQATFCHCHSRHNGWRIFWENEPLVQFIH</sequence>
<dbReference type="PROSITE" id="PS50294">
    <property type="entry name" value="WD_REPEATS_REGION"/>
    <property type="match status" value="2"/>
</dbReference>
<evidence type="ECO:0000313" key="4">
    <source>
        <dbReference type="EMBL" id="EEA19380.1"/>
    </source>
</evidence>
<dbReference type="Gene3D" id="2.130.10.10">
    <property type="entry name" value="YVTN repeat-like/Quinoprotein amine dehydrogenase"/>
    <property type="match status" value="1"/>
</dbReference>
<dbReference type="InterPro" id="IPR036322">
    <property type="entry name" value="WD40_repeat_dom_sf"/>
</dbReference>
<dbReference type="AlphaFoldDB" id="B6QSQ6"/>
<dbReference type="OrthoDB" id="4221861at2759"/>
<dbReference type="InterPro" id="IPR001680">
    <property type="entry name" value="WD40_rpt"/>
</dbReference>
<protein>
    <submittedName>
        <fullName evidence="4">Uncharacterized protein</fullName>
    </submittedName>
</protein>
<dbReference type="STRING" id="441960.B6QSQ6"/>
<dbReference type="SMART" id="SM00320">
    <property type="entry name" value="WD40"/>
    <property type="match status" value="2"/>
</dbReference>
<dbReference type="Pfam" id="PF00400">
    <property type="entry name" value="WD40"/>
    <property type="match status" value="2"/>
</dbReference>